<gene>
    <name evidence="1" type="ORF">WMSIL1_LOCUS6062</name>
</gene>
<evidence type="ECO:0000313" key="1">
    <source>
        <dbReference type="EMBL" id="VUZ46114.1"/>
    </source>
</evidence>
<name>A0A564YHV8_HYMDI</name>
<sequence length="171" mass="19307">MSYLSNDEYDRISKNAKNCLGSVRELSDKYNKLRRDHEEFNKLARDSGLSTLANLIELEKKQFRCIKYMEELDKTFIRGPTAALVENGKSDFYDNPVAKIISTTVEPNMSRAKAGMVLFLNEAICADLSASSNAILSSNNKFAEEMGEVCKTDFNKVDDLIAIINEIQIDF</sequence>
<organism evidence="1 2">
    <name type="scientific">Hymenolepis diminuta</name>
    <name type="common">Rat tapeworm</name>
    <dbReference type="NCBI Taxonomy" id="6216"/>
    <lineage>
        <taxon>Eukaryota</taxon>
        <taxon>Metazoa</taxon>
        <taxon>Spiralia</taxon>
        <taxon>Lophotrochozoa</taxon>
        <taxon>Platyhelminthes</taxon>
        <taxon>Cestoda</taxon>
        <taxon>Eucestoda</taxon>
        <taxon>Cyclophyllidea</taxon>
        <taxon>Hymenolepididae</taxon>
        <taxon>Hymenolepis</taxon>
    </lineage>
</organism>
<dbReference type="Proteomes" id="UP000321570">
    <property type="component" value="Unassembled WGS sequence"/>
</dbReference>
<keyword evidence="2" id="KW-1185">Reference proteome</keyword>
<proteinExistence type="predicted"/>
<dbReference type="AlphaFoldDB" id="A0A564YHV8"/>
<reference evidence="1 2" key="1">
    <citation type="submission" date="2019-07" db="EMBL/GenBank/DDBJ databases">
        <authorList>
            <person name="Jastrzebski P J."/>
            <person name="Paukszto L."/>
            <person name="Jastrzebski P J."/>
        </authorList>
    </citation>
    <scope>NUCLEOTIDE SEQUENCE [LARGE SCALE GENOMIC DNA]</scope>
    <source>
        <strain evidence="1 2">WMS-il1</strain>
    </source>
</reference>
<protein>
    <submittedName>
        <fullName evidence="1">Uncharacterized protein</fullName>
    </submittedName>
</protein>
<accession>A0A564YHV8</accession>
<evidence type="ECO:0000313" key="2">
    <source>
        <dbReference type="Proteomes" id="UP000321570"/>
    </source>
</evidence>
<dbReference type="EMBL" id="CABIJS010000210">
    <property type="protein sequence ID" value="VUZ46114.1"/>
    <property type="molecule type" value="Genomic_DNA"/>
</dbReference>